<feature type="transmembrane region" description="Helical" evidence="1">
    <location>
        <begin position="20"/>
        <end position="39"/>
    </location>
</feature>
<evidence type="ECO:0000256" key="1">
    <source>
        <dbReference type="SAM" id="Phobius"/>
    </source>
</evidence>
<reference evidence="2" key="1">
    <citation type="journal article" date="2020" name="New Phytol.">
        <title>Comparative genomics reveals dynamic genome evolution in host specialist ectomycorrhizal fungi.</title>
        <authorList>
            <person name="Lofgren L.A."/>
            <person name="Nguyen N.H."/>
            <person name="Vilgalys R."/>
            <person name="Ruytinx J."/>
            <person name="Liao H.L."/>
            <person name="Branco S."/>
            <person name="Kuo A."/>
            <person name="LaButti K."/>
            <person name="Lipzen A."/>
            <person name="Andreopoulos W."/>
            <person name="Pangilinan J."/>
            <person name="Riley R."/>
            <person name="Hundley H."/>
            <person name="Na H."/>
            <person name="Barry K."/>
            <person name="Grigoriev I.V."/>
            <person name="Stajich J.E."/>
            <person name="Kennedy P.G."/>
        </authorList>
    </citation>
    <scope>NUCLEOTIDE SEQUENCE</scope>
    <source>
        <strain evidence="2">FC203</strain>
    </source>
</reference>
<dbReference type="RefSeq" id="XP_041234019.1">
    <property type="nucleotide sequence ID" value="XM_041365457.1"/>
</dbReference>
<protein>
    <submittedName>
        <fullName evidence="2">Uncharacterized protein</fullName>
    </submittedName>
</protein>
<sequence length="96" mass="10819">MRCMECYMRSSHHLTVVQSIFVSAAPFIVAVILMILLHIHRSGFMSLMYTTVLSLRQIKPFATKHNESTMEGHKTTKIKESADIVASTHKSLKSLA</sequence>
<evidence type="ECO:0000313" key="3">
    <source>
        <dbReference type="Proteomes" id="UP001195769"/>
    </source>
</evidence>
<proteinExistence type="predicted"/>
<dbReference type="Proteomes" id="UP001195769">
    <property type="component" value="Unassembled WGS sequence"/>
</dbReference>
<dbReference type="AlphaFoldDB" id="A0AAD4HVY8"/>
<gene>
    <name evidence="2" type="ORF">F5891DRAFT_1168616</name>
</gene>
<keyword evidence="1" id="KW-1133">Transmembrane helix</keyword>
<name>A0AAD4HVY8_9AGAM</name>
<comment type="caution">
    <text evidence="2">The sequence shown here is derived from an EMBL/GenBank/DDBJ whole genome shotgun (WGS) entry which is preliminary data.</text>
</comment>
<accession>A0AAD4HVY8</accession>
<organism evidence="2 3">
    <name type="scientific">Suillus fuscotomentosus</name>
    <dbReference type="NCBI Taxonomy" id="1912939"/>
    <lineage>
        <taxon>Eukaryota</taxon>
        <taxon>Fungi</taxon>
        <taxon>Dikarya</taxon>
        <taxon>Basidiomycota</taxon>
        <taxon>Agaricomycotina</taxon>
        <taxon>Agaricomycetes</taxon>
        <taxon>Agaricomycetidae</taxon>
        <taxon>Boletales</taxon>
        <taxon>Suillineae</taxon>
        <taxon>Suillaceae</taxon>
        <taxon>Suillus</taxon>
    </lineage>
</organism>
<evidence type="ECO:0000313" key="2">
    <source>
        <dbReference type="EMBL" id="KAG1908444.1"/>
    </source>
</evidence>
<dbReference type="EMBL" id="JABBWK010000001">
    <property type="protein sequence ID" value="KAG1908444.1"/>
    <property type="molecule type" value="Genomic_DNA"/>
</dbReference>
<keyword evidence="1" id="KW-0472">Membrane</keyword>
<keyword evidence="3" id="KW-1185">Reference proteome</keyword>
<dbReference type="GeneID" id="64659755"/>
<keyword evidence="1" id="KW-0812">Transmembrane</keyword>